<keyword evidence="1" id="KW-0472">Membrane</keyword>
<proteinExistence type="predicted"/>
<accession>A0A0A9FMT8</accession>
<feature type="transmembrane region" description="Helical" evidence="1">
    <location>
        <begin position="21"/>
        <end position="38"/>
    </location>
</feature>
<organism evidence="2">
    <name type="scientific">Arundo donax</name>
    <name type="common">Giant reed</name>
    <name type="synonym">Donax arundinaceus</name>
    <dbReference type="NCBI Taxonomy" id="35708"/>
    <lineage>
        <taxon>Eukaryota</taxon>
        <taxon>Viridiplantae</taxon>
        <taxon>Streptophyta</taxon>
        <taxon>Embryophyta</taxon>
        <taxon>Tracheophyta</taxon>
        <taxon>Spermatophyta</taxon>
        <taxon>Magnoliopsida</taxon>
        <taxon>Liliopsida</taxon>
        <taxon>Poales</taxon>
        <taxon>Poaceae</taxon>
        <taxon>PACMAD clade</taxon>
        <taxon>Arundinoideae</taxon>
        <taxon>Arundineae</taxon>
        <taxon>Arundo</taxon>
    </lineage>
</organism>
<reference evidence="2" key="2">
    <citation type="journal article" date="2015" name="Data Brief">
        <title>Shoot transcriptome of the giant reed, Arundo donax.</title>
        <authorList>
            <person name="Barrero R.A."/>
            <person name="Guerrero F.D."/>
            <person name="Moolhuijzen P."/>
            <person name="Goolsby J.A."/>
            <person name="Tidwell J."/>
            <person name="Bellgard S.E."/>
            <person name="Bellgard M.I."/>
        </authorList>
    </citation>
    <scope>NUCLEOTIDE SEQUENCE</scope>
    <source>
        <tissue evidence="2">Shoot tissue taken approximately 20 cm above the soil surface</tissue>
    </source>
</reference>
<dbReference type="EMBL" id="GBRH01185287">
    <property type="protein sequence ID" value="JAE12609.1"/>
    <property type="molecule type" value="Transcribed_RNA"/>
</dbReference>
<keyword evidence="1" id="KW-1133">Transmembrane helix</keyword>
<protein>
    <submittedName>
        <fullName evidence="2">Uncharacterized protein</fullName>
    </submittedName>
</protein>
<evidence type="ECO:0000313" key="2">
    <source>
        <dbReference type="EMBL" id="JAE12609.1"/>
    </source>
</evidence>
<dbReference type="AlphaFoldDB" id="A0A0A9FMT8"/>
<keyword evidence="1" id="KW-0812">Transmembrane</keyword>
<reference evidence="2" key="1">
    <citation type="submission" date="2014-09" db="EMBL/GenBank/DDBJ databases">
        <authorList>
            <person name="Magalhaes I.L.F."/>
            <person name="Oliveira U."/>
            <person name="Santos F.R."/>
            <person name="Vidigal T.H.D.A."/>
            <person name="Brescovit A.D."/>
            <person name="Santos A.J."/>
        </authorList>
    </citation>
    <scope>NUCLEOTIDE SEQUENCE</scope>
    <source>
        <tissue evidence="2">Shoot tissue taken approximately 20 cm above the soil surface</tissue>
    </source>
</reference>
<sequence length="51" mass="5803">MEALPLRDSQRMRVPPHVCDACTLGTLGPVCLSFWVLLDSWLLKYPKVRCS</sequence>
<evidence type="ECO:0000256" key="1">
    <source>
        <dbReference type="SAM" id="Phobius"/>
    </source>
</evidence>
<name>A0A0A9FMT8_ARUDO</name>